<comment type="caution">
    <text evidence="2">The sequence shown here is derived from an EMBL/GenBank/DDBJ whole genome shotgun (WGS) entry which is preliminary data.</text>
</comment>
<dbReference type="Pfam" id="PF26640">
    <property type="entry name" value="DUF8212"/>
    <property type="match status" value="1"/>
</dbReference>
<proteinExistence type="predicted"/>
<protein>
    <recommendedName>
        <fullName evidence="1">DUF8212 domain-containing protein</fullName>
    </recommendedName>
</protein>
<dbReference type="Proteomes" id="UP000664132">
    <property type="component" value="Unassembled WGS sequence"/>
</dbReference>
<dbReference type="PANTHER" id="PTHR10622">
    <property type="entry name" value="HET DOMAIN-CONTAINING PROTEIN"/>
    <property type="match status" value="1"/>
</dbReference>
<evidence type="ECO:0000259" key="1">
    <source>
        <dbReference type="Pfam" id="PF26640"/>
    </source>
</evidence>
<evidence type="ECO:0000313" key="3">
    <source>
        <dbReference type="Proteomes" id="UP000664132"/>
    </source>
</evidence>
<dbReference type="PANTHER" id="PTHR10622:SF10">
    <property type="entry name" value="HET DOMAIN-CONTAINING PROTEIN"/>
    <property type="match status" value="1"/>
</dbReference>
<dbReference type="OrthoDB" id="674604at2759"/>
<reference evidence="2" key="1">
    <citation type="submission" date="2021-02" db="EMBL/GenBank/DDBJ databases">
        <title>Genome sequence Cadophora malorum strain M34.</title>
        <authorList>
            <person name="Stefanovic E."/>
            <person name="Vu D."/>
            <person name="Scully C."/>
            <person name="Dijksterhuis J."/>
            <person name="Roader J."/>
            <person name="Houbraken J."/>
        </authorList>
    </citation>
    <scope>NUCLEOTIDE SEQUENCE</scope>
    <source>
        <strain evidence="2">M34</strain>
    </source>
</reference>
<accession>A0A8H7T048</accession>
<feature type="domain" description="DUF8212" evidence="1">
    <location>
        <begin position="206"/>
        <end position="271"/>
    </location>
</feature>
<sequence length="365" mass="41355">MRLLHYDGDGNLSLTEFFESDRPKYAILSHRWETEEYTFNDLREGVGWDKAGNEKVRRCEVQARKDGLEYFWAINSMYEWYKQSTFCYADLSDVNVEFFSEDCRASLWFKRGWTLQELIAPETVHVFDMAWDELGSRTDLCEVIASTTSISKNVLRYPSRLPSYSVAQRMSWAADRETTREEDAAYSLLGIFQTHMALFYGERMGAFTRLQEEIIKRSTDDSILAWGLDTQPSNTMDIPEYVAKGSKRPWTIRGLLAASPADFKNCGMVRYDVNPSSAYTMSNFGLEIQLSCASDGNRSVQNTGEQVADESEQGLTTHTSGIGLLQCTGSKGTELFGIHLSNFRDGNRCDRLLSPSEAATVLVNA</sequence>
<organism evidence="2 3">
    <name type="scientific">Cadophora malorum</name>
    <dbReference type="NCBI Taxonomy" id="108018"/>
    <lineage>
        <taxon>Eukaryota</taxon>
        <taxon>Fungi</taxon>
        <taxon>Dikarya</taxon>
        <taxon>Ascomycota</taxon>
        <taxon>Pezizomycotina</taxon>
        <taxon>Leotiomycetes</taxon>
        <taxon>Helotiales</taxon>
        <taxon>Ploettnerulaceae</taxon>
        <taxon>Cadophora</taxon>
    </lineage>
</organism>
<name>A0A8H7T048_9HELO</name>
<dbReference type="InterPro" id="IPR058525">
    <property type="entry name" value="DUF8212"/>
</dbReference>
<keyword evidence="3" id="KW-1185">Reference proteome</keyword>
<dbReference type="AlphaFoldDB" id="A0A8H7T048"/>
<dbReference type="EMBL" id="JAFJYH010000658">
    <property type="protein sequence ID" value="KAG4410581.1"/>
    <property type="molecule type" value="Genomic_DNA"/>
</dbReference>
<gene>
    <name evidence="2" type="ORF">IFR04_016285</name>
</gene>
<evidence type="ECO:0000313" key="2">
    <source>
        <dbReference type="EMBL" id="KAG4410581.1"/>
    </source>
</evidence>